<dbReference type="AlphaFoldDB" id="A0AA39LQI5"/>
<feature type="domain" description="Lipid-binding serum glycoprotein N-terminal" evidence="5">
    <location>
        <begin position="80"/>
        <end position="305"/>
    </location>
</feature>
<protein>
    <recommendedName>
        <fullName evidence="9">Lipid-binding serum glycoprotein C-terminal domain-containing protein</fullName>
    </recommendedName>
</protein>
<evidence type="ECO:0000256" key="1">
    <source>
        <dbReference type="ARBA" id="ARBA00007292"/>
    </source>
</evidence>
<evidence type="ECO:0000313" key="7">
    <source>
        <dbReference type="EMBL" id="KAK0405977.1"/>
    </source>
</evidence>
<gene>
    <name evidence="7" type="ORF">QR680_018295</name>
</gene>
<dbReference type="PANTHER" id="PTHR10504:SF140">
    <property type="entry name" value="BPI2 DOMAIN-CONTAINING PROTEIN"/>
    <property type="match status" value="1"/>
</dbReference>
<dbReference type="InterPro" id="IPR017943">
    <property type="entry name" value="Bactericidal_perm-incr_a/b_dom"/>
</dbReference>
<keyword evidence="8" id="KW-1185">Reference proteome</keyword>
<evidence type="ECO:0000313" key="8">
    <source>
        <dbReference type="Proteomes" id="UP001175271"/>
    </source>
</evidence>
<organism evidence="7 8">
    <name type="scientific">Steinernema hermaphroditum</name>
    <dbReference type="NCBI Taxonomy" id="289476"/>
    <lineage>
        <taxon>Eukaryota</taxon>
        <taxon>Metazoa</taxon>
        <taxon>Ecdysozoa</taxon>
        <taxon>Nematoda</taxon>
        <taxon>Chromadorea</taxon>
        <taxon>Rhabditida</taxon>
        <taxon>Tylenchina</taxon>
        <taxon>Panagrolaimomorpha</taxon>
        <taxon>Strongyloidoidea</taxon>
        <taxon>Steinernematidae</taxon>
        <taxon>Steinernema</taxon>
    </lineage>
</organism>
<comment type="similarity">
    <text evidence="1">Belongs to the BPI/LBP/Plunc superfamily. BPI/LBP family.</text>
</comment>
<evidence type="ECO:0000259" key="5">
    <source>
        <dbReference type="SMART" id="SM00328"/>
    </source>
</evidence>
<sequence length="536" mass="59897">MARLVFFALFLLFLSVAYSCAPNTPRQNKGNVTPSTTEPPKKESTPNENQQAVKGGPVRAPKVAEKVVKRDYTSTSIVLRVTQNGLHELANFTQQWMSKTIVDIETDTFTHHITKGLGSGSLLFSNTSVEEFAPPTVRYRPSDHSFLYMTAVAGQAKVNSDWTMYSKYLSVLGLPLNGKVAMQLGGIKSEVAMQITATNELLVHHCVARVVQLNLDFSGSYAAEVLHFFRNTLSKSIRRNMEQQFCVAMKDRLVPWLRDQIDGFPDLMRFPISEDVQIIHKLHSISMTNSHIDFRLQNSISWDDDVIEGDAVDYSHFAFADSFEDSSRMAEVFIEEETIQTIASAAHFAEQLRTNVTSPFLRTHCDVMCIGTIFPDLGTSLDHSALRVEVSTVHPPVIRLQNQNAHVALNATLAVFPEPPIENVTGAVLEIRMATEFLLNLKLRNKHFKAYVNVIKSRAEVAKSQIEGVSQKALDFLVNMSTPFLEDAVDVFFGEGLEFADIFKVPLENELLTISEGSVRLQTDIVLEKALVMLLL</sequence>
<evidence type="ECO:0000256" key="2">
    <source>
        <dbReference type="ARBA" id="ARBA00023157"/>
    </source>
</evidence>
<evidence type="ECO:0000256" key="3">
    <source>
        <dbReference type="SAM" id="MobiDB-lite"/>
    </source>
</evidence>
<dbReference type="EMBL" id="JAUCMV010000004">
    <property type="protein sequence ID" value="KAK0405977.1"/>
    <property type="molecule type" value="Genomic_DNA"/>
</dbReference>
<comment type="caution">
    <text evidence="7">The sequence shown here is derived from an EMBL/GenBank/DDBJ whole genome shotgun (WGS) entry which is preliminary data.</text>
</comment>
<dbReference type="GO" id="GO:0005615">
    <property type="term" value="C:extracellular space"/>
    <property type="evidence" value="ECO:0007669"/>
    <property type="project" value="TreeGrafter"/>
</dbReference>
<dbReference type="Proteomes" id="UP001175271">
    <property type="component" value="Unassembled WGS sequence"/>
</dbReference>
<feature type="domain" description="Lipid-binding serum glycoprotein C-terminal" evidence="6">
    <location>
        <begin position="324"/>
        <end position="523"/>
    </location>
</feature>
<evidence type="ECO:0000256" key="4">
    <source>
        <dbReference type="SAM" id="SignalP"/>
    </source>
</evidence>
<dbReference type="Pfam" id="PF02886">
    <property type="entry name" value="LBP_BPI_CETP_C"/>
    <property type="match status" value="1"/>
</dbReference>
<dbReference type="PANTHER" id="PTHR10504">
    <property type="entry name" value="BACTERICIDAL PERMEABILITY-INCREASING BPI PROTEIN-RELATED"/>
    <property type="match status" value="1"/>
</dbReference>
<evidence type="ECO:0008006" key="9">
    <source>
        <dbReference type="Google" id="ProtNLM"/>
    </source>
</evidence>
<reference evidence="7" key="1">
    <citation type="submission" date="2023-06" db="EMBL/GenBank/DDBJ databases">
        <title>Genomic analysis of the entomopathogenic nematode Steinernema hermaphroditum.</title>
        <authorList>
            <person name="Schwarz E.M."/>
            <person name="Heppert J.K."/>
            <person name="Baniya A."/>
            <person name="Schwartz H.T."/>
            <person name="Tan C.-H."/>
            <person name="Antoshechkin I."/>
            <person name="Sternberg P.W."/>
            <person name="Goodrich-Blair H."/>
            <person name="Dillman A.R."/>
        </authorList>
    </citation>
    <scope>NUCLEOTIDE SEQUENCE</scope>
    <source>
        <strain evidence="7">PS9179</strain>
        <tissue evidence="7">Whole animal</tissue>
    </source>
</reference>
<keyword evidence="4" id="KW-0732">Signal</keyword>
<evidence type="ECO:0000259" key="6">
    <source>
        <dbReference type="SMART" id="SM00329"/>
    </source>
</evidence>
<feature type="chain" id="PRO_5041445668" description="Lipid-binding serum glycoprotein C-terminal domain-containing protein" evidence="4">
    <location>
        <begin position="20"/>
        <end position="536"/>
    </location>
</feature>
<keyword evidence="2" id="KW-1015">Disulfide bond</keyword>
<dbReference type="Gene3D" id="3.15.10.10">
    <property type="entry name" value="Bactericidal permeability-increasing protein, domain 1"/>
    <property type="match status" value="1"/>
</dbReference>
<dbReference type="SMART" id="SM00329">
    <property type="entry name" value="BPI2"/>
    <property type="match status" value="1"/>
</dbReference>
<feature type="signal peptide" evidence="4">
    <location>
        <begin position="1"/>
        <end position="19"/>
    </location>
</feature>
<dbReference type="Gene3D" id="3.15.20.10">
    <property type="entry name" value="Bactericidal permeability-increasing protein, domain 2"/>
    <property type="match status" value="1"/>
</dbReference>
<dbReference type="InterPro" id="IPR001124">
    <property type="entry name" value="Lipid-bd_serum_glycop_C"/>
</dbReference>
<dbReference type="InterPro" id="IPR032942">
    <property type="entry name" value="BPI/LBP/Plunc"/>
</dbReference>
<feature type="region of interest" description="Disordered" evidence="3">
    <location>
        <begin position="24"/>
        <end position="59"/>
    </location>
</feature>
<proteinExistence type="inferred from homology"/>
<name>A0AA39LQI5_9BILA</name>
<accession>A0AA39LQI5</accession>
<dbReference type="InterPro" id="IPR017942">
    <property type="entry name" value="Lipid-bd_serum_glycop_N"/>
</dbReference>
<dbReference type="GO" id="GO:0008289">
    <property type="term" value="F:lipid binding"/>
    <property type="evidence" value="ECO:0007669"/>
    <property type="project" value="InterPro"/>
</dbReference>
<dbReference type="PROSITE" id="PS51257">
    <property type="entry name" value="PROKAR_LIPOPROTEIN"/>
    <property type="match status" value="1"/>
</dbReference>
<feature type="compositionally biased region" description="Polar residues" evidence="3">
    <location>
        <begin position="24"/>
        <end position="38"/>
    </location>
</feature>
<dbReference type="SMART" id="SM00328">
    <property type="entry name" value="BPI1"/>
    <property type="match status" value="1"/>
</dbReference>
<dbReference type="SUPFAM" id="SSF55394">
    <property type="entry name" value="Bactericidal permeability-increasing protein, BPI"/>
    <property type="match status" value="2"/>
</dbReference>